<dbReference type="eggNOG" id="COG2208">
    <property type="taxonomic scope" value="Bacteria"/>
</dbReference>
<dbReference type="InterPro" id="IPR036457">
    <property type="entry name" value="PPM-type-like_dom_sf"/>
</dbReference>
<feature type="compositionally biased region" description="Basic and acidic residues" evidence="3">
    <location>
        <begin position="381"/>
        <end position="397"/>
    </location>
</feature>
<dbReference type="Pfam" id="PF07228">
    <property type="entry name" value="SpoIIE"/>
    <property type="match status" value="1"/>
</dbReference>
<organism evidence="5 6">
    <name type="scientific">Hahella chejuensis (strain KCTC 2396)</name>
    <dbReference type="NCBI Taxonomy" id="349521"/>
    <lineage>
        <taxon>Bacteria</taxon>
        <taxon>Pseudomonadati</taxon>
        <taxon>Pseudomonadota</taxon>
        <taxon>Gammaproteobacteria</taxon>
        <taxon>Oceanospirillales</taxon>
        <taxon>Hahellaceae</taxon>
        <taxon>Hahella</taxon>
    </lineage>
</organism>
<dbReference type="AlphaFoldDB" id="Q2SPR3"/>
<dbReference type="InterPro" id="IPR001932">
    <property type="entry name" value="PPM-type_phosphatase-like_dom"/>
</dbReference>
<dbReference type="InterPro" id="IPR011006">
    <property type="entry name" value="CheY-like_superfamily"/>
</dbReference>
<dbReference type="GO" id="GO:0016791">
    <property type="term" value="F:phosphatase activity"/>
    <property type="evidence" value="ECO:0007669"/>
    <property type="project" value="TreeGrafter"/>
</dbReference>
<gene>
    <name evidence="5" type="ordered locus">HCH_00451</name>
</gene>
<dbReference type="SUPFAM" id="SSF52172">
    <property type="entry name" value="CheY-like"/>
    <property type="match status" value="1"/>
</dbReference>
<dbReference type="SUPFAM" id="SSF55874">
    <property type="entry name" value="ATPase domain of HSP90 chaperone/DNA topoisomerase II/histidine kinase"/>
    <property type="match status" value="1"/>
</dbReference>
<evidence type="ECO:0000313" key="6">
    <source>
        <dbReference type="Proteomes" id="UP000000238"/>
    </source>
</evidence>
<dbReference type="EMBL" id="CP000155">
    <property type="protein sequence ID" value="ABC27361.1"/>
    <property type="molecule type" value="Genomic_DNA"/>
</dbReference>
<dbReference type="CDD" id="cd16936">
    <property type="entry name" value="HATPase_RsbW-like"/>
    <property type="match status" value="1"/>
</dbReference>
<accession>Q2SPR3</accession>
<sequence length="560" mass="62781">MNILVVDDDMYSRQLMGFVLEEGGHKCEFAESGEQALEIWREQGADVVLMDVLMPGMNGYEAARIIKAEAGQDHIPIVFLTALDDDRALVECLSIGDDFLGKPVNFVTLQAKIRAHSRTLALNRQVVEQNRELAYFHTKVQAEHEMTQHIMTAALKLSAKDVYGIRYHCTARSTFNGDLVLLKEKRDGGAYVLVGDFTGHGLAASVGSIPVAQAFSTMCERNLSVSEISLELNKILRRFLPPTMFFAACLLEINSTRSKIELWAGGLPDAFIVSGDNKIRRVIHSAHMPLGIMEMEEFESWTETISVTAEDRLYIYTDGITECPNIANEMFGEERLRQVLESGENNLFDALIAAVHEFNDDPDLQDDLSLVELKCAPPPETKYETPPDEELKGEETSPKSNLPEFQLELHWGPDQLRDSDPLMILRQWLGSHSVVRNSKEVVFMVLAELFNNALEHGVLGLLSSLKDDDEGFDRYYQERGARLEKLEDGYVRLQVRLSNTRPARMMVRVSDSGPGFSIKVEDLDCNDESFGRGLPLIKALCSEFELDGENATVKALIELD</sequence>
<dbReference type="Gene3D" id="3.60.40.10">
    <property type="entry name" value="PPM-type phosphatase domain"/>
    <property type="match status" value="1"/>
</dbReference>
<dbReference type="HOGENOM" id="CLU_000445_43_7_6"/>
<evidence type="ECO:0000256" key="2">
    <source>
        <dbReference type="PROSITE-ProRule" id="PRU00169"/>
    </source>
</evidence>
<dbReference type="Gene3D" id="3.30.565.10">
    <property type="entry name" value="Histidine kinase-like ATPase, C-terminal domain"/>
    <property type="match status" value="1"/>
</dbReference>
<evidence type="ECO:0000256" key="1">
    <source>
        <dbReference type="ARBA" id="ARBA00022801"/>
    </source>
</evidence>
<dbReference type="RefSeq" id="WP_011394438.1">
    <property type="nucleotide sequence ID" value="NC_007645.1"/>
</dbReference>
<reference evidence="5 6" key="1">
    <citation type="journal article" date="2005" name="Nucleic Acids Res.">
        <title>Genomic blueprint of Hahella chejuensis, a marine microbe producing an algicidal agent.</title>
        <authorList>
            <person name="Jeong H."/>
            <person name="Yim J.H."/>
            <person name="Lee C."/>
            <person name="Choi S.-H."/>
            <person name="Park Y.K."/>
            <person name="Yoon S.H."/>
            <person name="Hur C.-G."/>
            <person name="Kang H.-Y."/>
            <person name="Kim D."/>
            <person name="Lee H.H."/>
            <person name="Park K.H."/>
            <person name="Park S.-H."/>
            <person name="Park H.-S."/>
            <person name="Lee H.K."/>
            <person name="Oh T.K."/>
            <person name="Kim J.F."/>
        </authorList>
    </citation>
    <scope>NUCLEOTIDE SEQUENCE [LARGE SCALE GENOMIC DNA]</scope>
    <source>
        <strain evidence="5 6">KCTC 2396</strain>
    </source>
</reference>
<evidence type="ECO:0000256" key="3">
    <source>
        <dbReference type="SAM" id="MobiDB-lite"/>
    </source>
</evidence>
<dbReference type="Gene3D" id="3.40.50.2300">
    <property type="match status" value="1"/>
</dbReference>
<evidence type="ECO:0000259" key="4">
    <source>
        <dbReference type="PROSITE" id="PS50110"/>
    </source>
</evidence>
<keyword evidence="1" id="KW-0378">Hydrolase</keyword>
<dbReference type="PROSITE" id="PS50110">
    <property type="entry name" value="RESPONSE_REGULATORY"/>
    <property type="match status" value="1"/>
</dbReference>
<dbReference type="OrthoDB" id="9811749at2"/>
<protein>
    <submittedName>
        <fullName evidence="5">Serine phosphatase RsbU, regulator of sigma subunit</fullName>
    </submittedName>
</protein>
<name>Q2SPR3_HAHCH</name>
<dbReference type="KEGG" id="hch:HCH_00451"/>
<dbReference type="SMART" id="SM00448">
    <property type="entry name" value="REC"/>
    <property type="match status" value="1"/>
</dbReference>
<dbReference type="Proteomes" id="UP000000238">
    <property type="component" value="Chromosome"/>
</dbReference>
<dbReference type="PANTHER" id="PTHR43156:SF2">
    <property type="entry name" value="STAGE II SPORULATION PROTEIN E"/>
    <property type="match status" value="1"/>
</dbReference>
<keyword evidence="2" id="KW-0597">Phosphoprotein</keyword>
<dbReference type="STRING" id="349521.HCH_00451"/>
<dbReference type="InterPro" id="IPR001789">
    <property type="entry name" value="Sig_transdc_resp-reg_receiver"/>
</dbReference>
<dbReference type="eggNOG" id="COG2172">
    <property type="taxonomic scope" value="Bacteria"/>
</dbReference>
<evidence type="ECO:0000313" key="5">
    <source>
        <dbReference type="EMBL" id="ABC27361.1"/>
    </source>
</evidence>
<dbReference type="Pfam" id="PF00072">
    <property type="entry name" value="Response_reg"/>
    <property type="match status" value="1"/>
</dbReference>
<dbReference type="PANTHER" id="PTHR43156">
    <property type="entry name" value="STAGE II SPORULATION PROTEIN E-RELATED"/>
    <property type="match status" value="1"/>
</dbReference>
<dbReference type="InterPro" id="IPR052016">
    <property type="entry name" value="Bact_Sigma-Reg"/>
</dbReference>
<feature type="region of interest" description="Disordered" evidence="3">
    <location>
        <begin position="377"/>
        <end position="402"/>
    </location>
</feature>
<keyword evidence="6" id="KW-1185">Reference proteome</keyword>
<dbReference type="eggNOG" id="COG3437">
    <property type="taxonomic scope" value="Bacteria"/>
</dbReference>
<dbReference type="InterPro" id="IPR036890">
    <property type="entry name" value="HATPase_C_sf"/>
</dbReference>
<proteinExistence type="predicted"/>
<feature type="modified residue" description="4-aspartylphosphate" evidence="2">
    <location>
        <position position="51"/>
    </location>
</feature>
<feature type="domain" description="Response regulatory" evidence="4">
    <location>
        <begin position="2"/>
        <end position="117"/>
    </location>
</feature>
<dbReference type="GO" id="GO:0000160">
    <property type="term" value="P:phosphorelay signal transduction system"/>
    <property type="evidence" value="ECO:0007669"/>
    <property type="project" value="InterPro"/>
</dbReference>
<dbReference type="SMART" id="SM00331">
    <property type="entry name" value="PP2C_SIG"/>
    <property type="match status" value="1"/>
</dbReference>